<name>A0AAV5VA84_9BILA</name>
<keyword evidence="1" id="KW-0812">Transmembrane</keyword>
<evidence type="ECO:0000256" key="1">
    <source>
        <dbReference type="SAM" id="Phobius"/>
    </source>
</evidence>
<keyword evidence="1" id="KW-1133">Transmembrane helix</keyword>
<reference evidence="2" key="1">
    <citation type="submission" date="2023-10" db="EMBL/GenBank/DDBJ databases">
        <title>Genome assembly of Pristionchus species.</title>
        <authorList>
            <person name="Yoshida K."/>
            <person name="Sommer R.J."/>
        </authorList>
    </citation>
    <scope>NUCLEOTIDE SEQUENCE</scope>
    <source>
        <strain evidence="2">RS5133</strain>
    </source>
</reference>
<gene>
    <name evidence="2" type="ORF">PFISCL1PPCAC_6444</name>
</gene>
<dbReference type="Proteomes" id="UP001432322">
    <property type="component" value="Unassembled WGS sequence"/>
</dbReference>
<feature type="non-terminal residue" evidence="2">
    <location>
        <position position="1"/>
    </location>
</feature>
<accession>A0AAV5VA84</accession>
<sequence>LAVKMFFLRRQSSNRRQMEKINERGIALSGLSSLLCQFIFFLGLIIAQFFQSLNVAPLLLPCITLNGIIPFWSLMISATTLRREVLAGLRRLTMGGT</sequence>
<feature type="transmembrane region" description="Helical" evidence="1">
    <location>
        <begin position="58"/>
        <end position="81"/>
    </location>
</feature>
<proteinExistence type="predicted"/>
<comment type="caution">
    <text evidence="2">The sequence shown here is derived from an EMBL/GenBank/DDBJ whole genome shotgun (WGS) entry which is preliminary data.</text>
</comment>
<keyword evidence="3" id="KW-1185">Reference proteome</keyword>
<evidence type="ECO:0000313" key="2">
    <source>
        <dbReference type="EMBL" id="GMT15147.1"/>
    </source>
</evidence>
<protein>
    <submittedName>
        <fullName evidence="2">Uncharacterized protein</fullName>
    </submittedName>
</protein>
<dbReference type="AlphaFoldDB" id="A0AAV5VA84"/>
<feature type="non-terminal residue" evidence="2">
    <location>
        <position position="97"/>
    </location>
</feature>
<feature type="transmembrane region" description="Helical" evidence="1">
    <location>
        <begin position="25"/>
        <end position="46"/>
    </location>
</feature>
<dbReference type="EMBL" id="BTSY01000002">
    <property type="protein sequence ID" value="GMT15147.1"/>
    <property type="molecule type" value="Genomic_DNA"/>
</dbReference>
<keyword evidence="1" id="KW-0472">Membrane</keyword>
<organism evidence="2 3">
    <name type="scientific">Pristionchus fissidentatus</name>
    <dbReference type="NCBI Taxonomy" id="1538716"/>
    <lineage>
        <taxon>Eukaryota</taxon>
        <taxon>Metazoa</taxon>
        <taxon>Ecdysozoa</taxon>
        <taxon>Nematoda</taxon>
        <taxon>Chromadorea</taxon>
        <taxon>Rhabditida</taxon>
        <taxon>Rhabditina</taxon>
        <taxon>Diplogasteromorpha</taxon>
        <taxon>Diplogasteroidea</taxon>
        <taxon>Neodiplogasteridae</taxon>
        <taxon>Pristionchus</taxon>
    </lineage>
</organism>
<evidence type="ECO:0000313" key="3">
    <source>
        <dbReference type="Proteomes" id="UP001432322"/>
    </source>
</evidence>